<dbReference type="HOGENOM" id="CLU_020884_0_2_9"/>
<dbReference type="STRING" id="350688.Clos_2738"/>
<dbReference type="SUPFAM" id="SSF56281">
    <property type="entry name" value="Metallo-hydrolase/oxidoreductase"/>
    <property type="match status" value="1"/>
</dbReference>
<dbReference type="Proteomes" id="UP000000269">
    <property type="component" value="Chromosome"/>
</dbReference>
<dbReference type="InterPro" id="IPR001279">
    <property type="entry name" value="Metallo-B-lactamas"/>
</dbReference>
<dbReference type="Pfam" id="PF12706">
    <property type="entry name" value="Lactamase_B_2"/>
    <property type="match status" value="1"/>
</dbReference>
<proteinExistence type="predicted"/>
<evidence type="ECO:0000313" key="2">
    <source>
        <dbReference type="EMBL" id="ABW20269.1"/>
    </source>
</evidence>
<dbReference type="OrthoDB" id="9805728at2"/>
<reference evidence="3" key="1">
    <citation type="submission" date="2007-10" db="EMBL/GenBank/DDBJ databases">
        <title>Complete genome of Alkaliphilus oremlandii OhILAs.</title>
        <authorList>
            <person name="Copeland A."/>
            <person name="Lucas S."/>
            <person name="Lapidus A."/>
            <person name="Barry K."/>
            <person name="Detter J.C."/>
            <person name="Glavina del Rio T."/>
            <person name="Hammon N."/>
            <person name="Israni S."/>
            <person name="Dalin E."/>
            <person name="Tice H."/>
            <person name="Pitluck S."/>
            <person name="Chain P."/>
            <person name="Malfatti S."/>
            <person name="Shin M."/>
            <person name="Vergez L."/>
            <person name="Schmutz J."/>
            <person name="Larimer F."/>
            <person name="Land M."/>
            <person name="Hauser L."/>
            <person name="Kyrpides N."/>
            <person name="Mikhailova N."/>
            <person name="Stolz J.F."/>
            <person name="Dawson A."/>
            <person name="Fisher E."/>
            <person name="Crable B."/>
            <person name="Perera E."/>
            <person name="Lisak J."/>
            <person name="Ranganathan M."/>
            <person name="Basu P."/>
            <person name="Richardson P."/>
        </authorList>
    </citation>
    <scope>NUCLEOTIDE SEQUENCE [LARGE SCALE GENOMIC DNA]</scope>
    <source>
        <strain evidence="3">OhILAs</strain>
    </source>
</reference>
<dbReference type="PIRSF" id="PIRSF038896">
    <property type="entry name" value="NAPE-PLD"/>
    <property type="match status" value="1"/>
</dbReference>
<organism evidence="2 3">
    <name type="scientific">Alkaliphilus oremlandii (strain OhILAs)</name>
    <name type="common">Clostridium oremlandii (strain OhILAs)</name>
    <dbReference type="NCBI Taxonomy" id="350688"/>
    <lineage>
        <taxon>Bacteria</taxon>
        <taxon>Bacillati</taxon>
        <taxon>Bacillota</taxon>
        <taxon>Clostridia</taxon>
        <taxon>Peptostreptococcales</taxon>
        <taxon>Natronincolaceae</taxon>
        <taxon>Alkaliphilus</taxon>
    </lineage>
</organism>
<dbReference type="RefSeq" id="WP_012160576.1">
    <property type="nucleotide sequence ID" value="NC_009922.1"/>
</dbReference>
<dbReference type="InterPro" id="IPR036866">
    <property type="entry name" value="RibonucZ/Hydroxyglut_hydro"/>
</dbReference>
<dbReference type="GO" id="GO:0005737">
    <property type="term" value="C:cytoplasm"/>
    <property type="evidence" value="ECO:0007669"/>
    <property type="project" value="TreeGrafter"/>
</dbReference>
<dbReference type="PANTHER" id="PTHR15032:SF4">
    <property type="entry name" value="N-ACYL-PHOSPHATIDYLETHANOLAMINE-HYDROLYZING PHOSPHOLIPASE D"/>
    <property type="match status" value="1"/>
</dbReference>
<keyword evidence="3" id="KW-1185">Reference proteome</keyword>
<accession>A8MKD7</accession>
<feature type="domain" description="Metallo-beta-lactamase" evidence="1">
    <location>
        <begin position="104"/>
        <end position="299"/>
    </location>
</feature>
<dbReference type="GO" id="GO:0070290">
    <property type="term" value="F:N-acylphosphatidylethanolamine-specific phospholipase D activity"/>
    <property type="evidence" value="ECO:0007669"/>
    <property type="project" value="InterPro"/>
</dbReference>
<dbReference type="Gene3D" id="3.60.15.10">
    <property type="entry name" value="Ribonuclease Z/Hydroxyacylglutathione hydrolase-like"/>
    <property type="match status" value="1"/>
</dbReference>
<dbReference type="EMBL" id="CP000853">
    <property type="protein sequence ID" value="ABW20269.1"/>
    <property type="molecule type" value="Genomic_DNA"/>
</dbReference>
<evidence type="ECO:0000313" key="3">
    <source>
        <dbReference type="Proteomes" id="UP000000269"/>
    </source>
</evidence>
<protein>
    <submittedName>
        <fullName evidence="2">Beta-lactamase domain protein</fullName>
    </submittedName>
</protein>
<dbReference type="InterPro" id="IPR024884">
    <property type="entry name" value="NAPE-PLD"/>
</dbReference>
<gene>
    <name evidence="2" type="ordered locus">Clos_2738</name>
</gene>
<sequence length="349" mass="40158">MQKLRRLNPFGKKPNKQMREHYSQISSIYTKGRFMNPEASKRSLREIKYKDHIKGILNKKDLKPQVGIIPIIKQGGLIELESQQIGITWLGHSSAVVQIGGKVMLIDPVLGHYVSPFPIKSFSRFYKDIPIRAEELPNIHGVIISHNHYDHLDKDTILAIDHKVGSYYVPLGVNSYLEYWGIEKSKIITMNWWQESQLEDVTIACTPSRHFSGRYGLDADASLWSSWVIQYQDRKVFYSGDSSYGSHYKEIHKKYGSMEIVLMECGQYNKLWPDAHMMPEESLAAAVDLNAKIILPVHWGAFSLSTHQWNDPPKKMTYLANEANMEVIIPNIGQSILLNQTENNESIWW</sequence>
<dbReference type="KEGG" id="aoe:Clos_2738"/>
<dbReference type="GO" id="GO:0008270">
    <property type="term" value="F:zinc ion binding"/>
    <property type="evidence" value="ECO:0007669"/>
    <property type="project" value="InterPro"/>
</dbReference>
<dbReference type="PANTHER" id="PTHR15032">
    <property type="entry name" value="N-ACYL-PHOSPHATIDYLETHANOLAMINE-HYDROLYZING PHOSPHOLIPASE D"/>
    <property type="match status" value="1"/>
</dbReference>
<dbReference type="AlphaFoldDB" id="A8MKD7"/>
<evidence type="ECO:0000259" key="1">
    <source>
        <dbReference type="Pfam" id="PF12706"/>
    </source>
</evidence>
<dbReference type="eggNOG" id="COG2220">
    <property type="taxonomic scope" value="Bacteria"/>
</dbReference>
<name>A8MKD7_ALKOO</name>